<dbReference type="Pfam" id="PF00534">
    <property type="entry name" value="Glycos_transf_1"/>
    <property type="match status" value="1"/>
</dbReference>
<keyword evidence="2" id="KW-0328">Glycosyltransferase</keyword>
<dbReference type="Gene3D" id="3.40.50.2000">
    <property type="entry name" value="Glycogen Phosphorylase B"/>
    <property type="match status" value="1"/>
</dbReference>
<dbReference type="EMBL" id="SZUV01000001">
    <property type="protein sequence ID" value="TQN50831.1"/>
    <property type="molecule type" value="Genomic_DNA"/>
</dbReference>
<evidence type="ECO:0000313" key="3">
    <source>
        <dbReference type="Proteomes" id="UP000315403"/>
    </source>
</evidence>
<feature type="domain" description="Glycosyl transferase family 1" evidence="1">
    <location>
        <begin position="211"/>
        <end position="334"/>
    </location>
</feature>
<gene>
    <name evidence="2" type="primary">rfbU_1</name>
    <name evidence="2" type="ORF">DLNHIDIE_00687</name>
</gene>
<reference evidence="2 3" key="1">
    <citation type="submission" date="2019-03" db="EMBL/GenBank/DDBJ databases">
        <title>New insights into Acidothiobacillus thiooxidans sulfur metabolism through coupled gene expression, solution geochemistry, microscopy and spectroscopy analyses.</title>
        <authorList>
            <person name="Camacho D."/>
            <person name="Frazao R."/>
            <person name="Fouillen A."/>
            <person name="Nanci A."/>
            <person name="Lang B.F."/>
            <person name="Apte S.C."/>
            <person name="Baron C."/>
            <person name="Warren L.A."/>
        </authorList>
    </citation>
    <scope>NUCLEOTIDE SEQUENCE [LARGE SCALE GENOMIC DNA]</scope>
    <source>
        <strain evidence="2 3">ATCC 19377</strain>
    </source>
</reference>
<organism evidence="2 3">
    <name type="scientific">Acidithiobacillus thiooxidans ATCC 19377</name>
    <dbReference type="NCBI Taxonomy" id="637390"/>
    <lineage>
        <taxon>Bacteria</taxon>
        <taxon>Pseudomonadati</taxon>
        <taxon>Pseudomonadota</taxon>
        <taxon>Acidithiobacillia</taxon>
        <taxon>Acidithiobacillales</taxon>
        <taxon>Acidithiobacillaceae</taxon>
        <taxon>Acidithiobacillus</taxon>
    </lineage>
</organism>
<accession>A0A543Q3D2</accession>
<dbReference type="PANTHER" id="PTHR46401">
    <property type="entry name" value="GLYCOSYLTRANSFERASE WBBK-RELATED"/>
    <property type="match status" value="1"/>
</dbReference>
<name>A0A543Q3D2_ACITH</name>
<proteinExistence type="predicted"/>
<sequence>MADLDEAPVYIDITRLVHRMRKGRIPTGVDRVCLAYVGHFHGRAQAMMIHNGVAVALSVITSMTLFDTLQAWAHGQRHGSLAKTVGHMLKLPIRPVKSGSWVLNMGHSGLDRPSYLAWLRRKKMRLLVMAHDLIPVTHPHFCQLDATQRHGKRLQLILGQSAGIISNSQHTAEALRDYAENIKMSIPPMAVIPLGTHLKHGPLNSPEVAPARPYFVTVGTLEPRKNHAFLLYLWQRMMAEWRWNHIPQLRIIGQVGWMCGDVLYELQHNERLKEHVEFLPHCSDAEVLAHLRGAQALLFPSHAEGFGLPLLEALESGVPVLANPLPVFAEIAGNIPEYLDTDDEAVWLQAIRDFSEPDHERRQQQLQRIKGFVAPTWSEHFEKFQQFVSLL</sequence>
<keyword evidence="2" id="KW-0808">Transferase</keyword>
<dbReference type="RefSeq" id="WP_142086687.1">
    <property type="nucleotide sequence ID" value="NZ_SZUV01000001.1"/>
</dbReference>
<protein>
    <submittedName>
        <fullName evidence="2">Protein RfbU</fullName>
        <ecNumber evidence="2">2.4.-.-</ecNumber>
    </submittedName>
</protein>
<comment type="caution">
    <text evidence="2">The sequence shown here is derived from an EMBL/GenBank/DDBJ whole genome shotgun (WGS) entry which is preliminary data.</text>
</comment>
<dbReference type="AlphaFoldDB" id="A0A543Q3D2"/>
<dbReference type="GO" id="GO:0016757">
    <property type="term" value="F:glycosyltransferase activity"/>
    <property type="evidence" value="ECO:0007669"/>
    <property type="project" value="UniProtKB-KW"/>
</dbReference>
<dbReference type="Proteomes" id="UP000315403">
    <property type="component" value="Unassembled WGS sequence"/>
</dbReference>
<dbReference type="InterPro" id="IPR001296">
    <property type="entry name" value="Glyco_trans_1"/>
</dbReference>
<evidence type="ECO:0000313" key="2">
    <source>
        <dbReference type="EMBL" id="TQN50831.1"/>
    </source>
</evidence>
<dbReference type="SUPFAM" id="SSF53756">
    <property type="entry name" value="UDP-Glycosyltransferase/glycogen phosphorylase"/>
    <property type="match status" value="1"/>
</dbReference>
<dbReference type="CDD" id="cd03809">
    <property type="entry name" value="GT4_MtfB-like"/>
    <property type="match status" value="1"/>
</dbReference>
<dbReference type="EC" id="2.4.-.-" evidence="2"/>
<dbReference type="PANTHER" id="PTHR46401:SF9">
    <property type="entry name" value="MANNOSYLTRANSFERASE A"/>
    <property type="match status" value="1"/>
</dbReference>
<evidence type="ECO:0000259" key="1">
    <source>
        <dbReference type="Pfam" id="PF00534"/>
    </source>
</evidence>